<dbReference type="Proteomes" id="UP000019151">
    <property type="component" value="Chromosome"/>
</dbReference>
<name>W0RF34_9BACT</name>
<dbReference type="InterPro" id="IPR052163">
    <property type="entry name" value="DGC-Regulatory_Protein"/>
</dbReference>
<proteinExistence type="predicted"/>
<dbReference type="PANTHER" id="PTHR46663">
    <property type="entry name" value="DIGUANYLATE CYCLASE DGCT-RELATED"/>
    <property type="match status" value="1"/>
</dbReference>
<dbReference type="STRING" id="861299.J421_1520"/>
<dbReference type="CDD" id="cd01949">
    <property type="entry name" value="GGDEF"/>
    <property type="match status" value="1"/>
</dbReference>
<dbReference type="PROSITE" id="PS50887">
    <property type="entry name" value="GGDEF"/>
    <property type="match status" value="1"/>
</dbReference>
<feature type="transmembrane region" description="Helical" evidence="1">
    <location>
        <begin position="42"/>
        <end position="63"/>
    </location>
</feature>
<organism evidence="3 4">
    <name type="scientific">Gemmatirosa kalamazoonensis</name>
    <dbReference type="NCBI Taxonomy" id="861299"/>
    <lineage>
        <taxon>Bacteria</taxon>
        <taxon>Pseudomonadati</taxon>
        <taxon>Gemmatimonadota</taxon>
        <taxon>Gemmatimonadia</taxon>
        <taxon>Gemmatimonadales</taxon>
        <taxon>Gemmatimonadaceae</taxon>
        <taxon>Gemmatirosa</taxon>
    </lineage>
</organism>
<dbReference type="RefSeq" id="WP_025410572.1">
    <property type="nucleotide sequence ID" value="NZ_CP007128.1"/>
</dbReference>
<evidence type="ECO:0000259" key="2">
    <source>
        <dbReference type="PROSITE" id="PS50887"/>
    </source>
</evidence>
<evidence type="ECO:0000256" key="1">
    <source>
        <dbReference type="SAM" id="Phobius"/>
    </source>
</evidence>
<dbReference type="KEGG" id="gba:J421_1520"/>
<gene>
    <name evidence="3" type="ORF">J421_1520</name>
</gene>
<dbReference type="EMBL" id="CP007128">
    <property type="protein sequence ID" value="AHG89057.1"/>
    <property type="molecule type" value="Genomic_DNA"/>
</dbReference>
<dbReference type="Pfam" id="PF00990">
    <property type="entry name" value="GGDEF"/>
    <property type="match status" value="1"/>
</dbReference>
<dbReference type="eggNOG" id="COG5001">
    <property type="taxonomic scope" value="Bacteria"/>
</dbReference>
<keyword evidence="1" id="KW-0472">Membrane</keyword>
<keyword evidence="1" id="KW-0812">Transmembrane</keyword>
<feature type="transmembrane region" description="Helical" evidence="1">
    <location>
        <begin position="112"/>
        <end position="129"/>
    </location>
</feature>
<dbReference type="SMART" id="SM00267">
    <property type="entry name" value="GGDEF"/>
    <property type="match status" value="1"/>
</dbReference>
<feature type="transmembrane region" description="Helical" evidence="1">
    <location>
        <begin position="141"/>
        <end position="162"/>
    </location>
</feature>
<dbReference type="PATRIC" id="fig|861299.3.peg.1544"/>
<feature type="transmembrane region" description="Helical" evidence="1">
    <location>
        <begin position="75"/>
        <end position="100"/>
    </location>
</feature>
<feature type="transmembrane region" description="Helical" evidence="1">
    <location>
        <begin position="228"/>
        <end position="245"/>
    </location>
</feature>
<dbReference type="GO" id="GO:0003824">
    <property type="term" value="F:catalytic activity"/>
    <property type="evidence" value="ECO:0007669"/>
    <property type="project" value="UniProtKB-ARBA"/>
</dbReference>
<dbReference type="HOGENOM" id="CLU_646831_0_0_0"/>
<feature type="transmembrane region" description="Helical" evidence="1">
    <location>
        <begin position="6"/>
        <end position="30"/>
    </location>
</feature>
<reference evidence="3 4" key="1">
    <citation type="journal article" date="2014" name="Genome Announc.">
        <title>Genome Sequence and Methylome of Soil Bacterium Gemmatirosa kalamazoonensis KBS708T, a Member of the Rarely Cultivated Gemmatimonadetes Phylum.</title>
        <authorList>
            <person name="Debruyn J.M."/>
            <person name="Radosevich M."/>
            <person name="Wommack K.E."/>
            <person name="Polson S.W."/>
            <person name="Hauser L.J."/>
            <person name="Fawaz M.N."/>
            <person name="Korlach J."/>
            <person name="Tsai Y.C."/>
        </authorList>
    </citation>
    <scope>NUCLEOTIDE SEQUENCE [LARGE SCALE GENOMIC DNA]</scope>
    <source>
        <strain evidence="3 4">KBS708</strain>
    </source>
</reference>
<dbReference type="OrthoDB" id="5333838at2"/>
<dbReference type="NCBIfam" id="TIGR00254">
    <property type="entry name" value="GGDEF"/>
    <property type="match status" value="1"/>
</dbReference>
<dbReference type="PANTHER" id="PTHR46663:SF3">
    <property type="entry name" value="SLL0267 PROTEIN"/>
    <property type="match status" value="1"/>
</dbReference>
<dbReference type="InterPro" id="IPR000160">
    <property type="entry name" value="GGDEF_dom"/>
</dbReference>
<keyword evidence="4" id="KW-1185">Reference proteome</keyword>
<dbReference type="FunFam" id="3.30.70.270:FF:000001">
    <property type="entry name" value="Diguanylate cyclase domain protein"/>
    <property type="match status" value="1"/>
</dbReference>
<keyword evidence="1" id="KW-1133">Transmembrane helix</keyword>
<feature type="transmembrane region" description="Helical" evidence="1">
    <location>
        <begin position="190"/>
        <end position="208"/>
    </location>
</feature>
<dbReference type="SUPFAM" id="SSF55073">
    <property type="entry name" value="Nucleotide cyclase"/>
    <property type="match status" value="1"/>
</dbReference>
<feature type="domain" description="GGDEF" evidence="2">
    <location>
        <begin position="293"/>
        <end position="424"/>
    </location>
</feature>
<dbReference type="InterPro" id="IPR043128">
    <property type="entry name" value="Rev_trsase/Diguanyl_cyclase"/>
</dbReference>
<evidence type="ECO:0000313" key="3">
    <source>
        <dbReference type="EMBL" id="AHG89057.1"/>
    </source>
</evidence>
<dbReference type="InParanoid" id="W0RF34"/>
<dbReference type="InterPro" id="IPR029787">
    <property type="entry name" value="Nucleotide_cyclase"/>
</dbReference>
<accession>W0RF34</accession>
<dbReference type="AlphaFoldDB" id="W0RF34"/>
<sequence>MALASIGSVVSSMLALQLAQALLTAGVLWVFQRRFGYPVLAYWTYGWVAMAGQLVGVVGFGLLEGHAPPTGFALTAIAVFTLLCEYLRVAWLVLGAFAIAEHRDVPDRPERWIVYAAAGMAVVTAAPFATTPGATFGRFVARVGVMAVLTGVGQLAAGVDLWTRTLRRYRRGADPRWTTLHDPPALGQRLVAAAFVALGALALVALAEQLAAPPPIDVPPVVLPVAEAQLLLNFALGLGLVIWLLEGEQRRTLEAAHRAEHMAYHDALTGLPNRLLLMDRLKFLVAHAKRTRQPFAVFFLDVDHFKSINDTFGHAAGDRLLQQVGARLTAQLREADTVARLGGDEFVVLTPDLRSGTDVAAVGEKLLEAARAPVVLEDREVRVTVSIGVSLFPDDGEDADVLLRRSDSALYQAKESGRDAVRLA</sequence>
<dbReference type="Gene3D" id="3.30.70.270">
    <property type="match status" value="1"/>
</dbReference>
<evidence type="ECO:0000313" key="4">
    <source>
        <dbReference type="Proteomes" id="UP000019151"/>
    </source>
</evidence>
<protein>
    <submittedName>
        <fullName evidence="3">Diguanylate cyclase</fullName>
    </submittedName>
</protein>